<evidence type="ECO:0008006" key="3">
    <source>
        <dbReference type="Google" id="ProtNLM"/>
    </source>
</evidence>
<dbReference type="STRING" id="1650663.GCA_001486665_01937"/>
<protein>
    <recommendedName>
        <fullName evidence="3">HipA protein</fullName>
    </recommendedName>
</protein>
<organism evidence="1 2">
    <name type="scientific">Allofournierella massiliensis</name>
    <dbReference type="NCBI Taxonomy" id="1650663"/>
    <lineage>
        <taxon>Bacteria</taxon>
        <taxon>Bacillati</taxon>
        <taxon>Bacillota</taxon>
        <taxon>Clostridia</taxon>
        <taxon>Eubacteriales</taxon>
        <taxon>Oscillospiraceae</taxon>
        <taxon>Allofournierella</taxon>
    </lineage>
</organism>
<accession>A0A4R1QSG8</accession>
<dbReference type="EMBL" id="SLUM01000012">
    <property type="protein sequence ID" value="TCL56778.1"/>
    <property type="molecule type" value="Genomic_DNA"/>
</dbReference>
<dbReference type="AlphaFoldDB" id="A0A4R1QSG8"/>
<dbReference type="OrthoDB" id="9812605at2"/>
<sequence length="361" mass="40912">MDWILLNKDTPFLEFSTQEDEFGDVVALEGTWFSSLRPIGYKSLLSFLEGRRAPKHRKHIEQLLEQYGCRTLEGFLLVSHALSLNDTFWVKPADSPLCWRDVSLYQNDFDEIIAEAALNGFFSEQNLPSSPSPEFTTDGNYAKCWKREADGIYLYKAGSATYELEPLSEYLAAQISSILCPGTVSYDIRFHHGRLVSTCPLFTSESIGLAKTAAITHEERSISGLLEYFRSIGSEDAFRRMMILDAILLNTDRHPGNFGVLFDTDTMQVKTMAPVFDNNRSLLFDLDADQLEHAERYIARLTPRLGSDFIVVAKALMTDEIRNDLKNLYGFAFQEHPQIPVADNRLEKLSGVVNGQIRQLI</sequence>
<dbReference type="Proteomes" id="UP000295184">
    <property type="component" value="Unassembled WGS sequence"/>
</dbReference>
<name>A0A4R1QSG8_9FIRM</name>
<reference evidence="1 2" key="1">
    <citation type="submission" date="2019-03" db="EMBL/GenBank/DDBJ databases">
        <title>Genomic Encyclopedia of Type Strains, Phase IV (KMG-IV): sequencing the most valuable type-strain genomes for metagenomic binning, comparative biology and taxonomic classification.</title>
        <authorList>
            <person name="Goeker M."/>
        </authorList>
    </citation>
    <scope>NUCLEOTIDE SEQUENCE [LARGE SCALE GENOMIC DNA]</scope>
    <source>
        <strain evidence="1 2">DSM 100451</strain>
    </source>
</reference>
<comment type="caution">
    <text evidence="1">The sequence shown here is derived from an EMBL/GenBank/DDBJ whole genome shotgun (WGS) entry which is preliminary data.</text>
</comment>
<gene>
    <name evidence="1" type="ORF">EDD77_11292</name>
</gene>
<proteinExistence type="predicted"/>
<evidence type="ECO:0000313" key="2">
    <source>
        <dbReference type="Proteomes" id="UP000295184"/>
    </source>
</evidence>
<dbReference type="RefSeq" id="WP_058964333.1">
    <property type="nucleotide sequence ID" value="NZ_CABKVM010000017.1"/>
</dbReference>
<dbReference type="Gene3D" id="1.10.1070.20">
    <property type="match status" value="1"/>
</dbReference>
<evidence type="ECO:0000313" key="1">
    <source>
        <dbReference type="EMBL" id="TCL56778.1"/>
    </source>
</evidence>